<reference evidence="12 13" key="1">
    <citation type="journal article" date="2019" name="Sci. Rep.">
        <title>Comparative genomics of chytrid fungi reveal insights into the obligate biotrophic and pathogenic lifestyle of Synchytrium endobioticum.</title>
        <authorList>
            <person name="van de Vossenberg B.T.L.H."/>
            <person name="Warris S."/>
            <person name="Nguyen H.D.T."/>
            <person name="van Gent-Pelzer M.P.E."/>
            <person name="Joly D.L."/>
            <person name="van de Geest H.C."/>
            <person name="Bonants P.J.M."/>
            <person name="Smith D.S."/>
            <person name="Levesque C.A."/>
            <person name="van der Lee T.A.J."/>
        </authorList>
    </citation>
    <scope>NUCLEOTIDE SEQUENCE [LARGE SCALE GENOMIC DNA]</scope>
    <source>
        <strain evidence="10 13">LEV6574</strain>
        <strain evidence="11 12">MB42</strain>
    </source>
</reference>
<dbReference type="InterPro" id="IPR029058">
    <property type="entry name" value="AB_hydrolase_fold"/>
</dbReference>
<organism evidence="11 12">
    <name type="scientific">Synchytrium endobioticum</name>
    <dbReference type="NCBI Taxonomy" id="286115"/>
    <lineage>
        <taxon>Eukaryota</taxon>
        <taxon>Fungi</taxon>
        <taxon>Fungi incertae sedis</taxon>
        <taxon>Chytridiomycota</taxon>
        <taxon>Chytridiomycota incertae sedis</taxon>
        <taxon>Chytridiomycetes</taxon>
        <taxon>Synchytriales</taxon>
        <taxon>Synchytriaceae</taxon>
        <taxon>Synchytrium</taxon>
    </lineage>
</organism>
<dbReference type="GO" id="GO:0008474">
    <property type="term" value="F:palmitoyl-(protein) hydrolase activity"/>
    <property type="evidence" value="ECO:0007669"/>
    <property type="project" value="UniProtKB-EC"/>
</dbReference>
<evidence type="ECO:0000256" key="5">
    <source>
        <dbReference type="ARBA" id="ARBA00022801"/>
    </source>
</evidence>
<dbReference type="EMBL" id="QEAN01000114">
    <property type="protein sequence ID" value="TPX47559.1"/>
    <property type="molecule type" value="Genomic_DNA"/>
</dbReference>
<evidence type="ECO:0000256" key="3">
    <source>
        <dbReference type="ARBA" id="ARBA00014212"/>
    </source>
</evidence>
<keyword evidence="12" id="KW-1185">Reference proteome</keyword>
<feature type="signal peptide" evidence="9">
    <location>
        <begin position="1"/>
        <end position="18"/>
    </location>
</feature>
<name>A0A507D7J3_9FUNG</name>
<dbReference type="EC" id="3.1.2.22" evidence="2"/>
<dbReference type="Gene3D" id="3.40.50.1820">
    <property type="entry name" value="alpha/beta hydrolase"/>
    <property type="match status" value="1"/>
</dbReference>
<dbReference type="Proteomes" id="UP000317494">
    <property type="component" value="Unassembled WGS sequence"/>
</dbReference>
<dbReference type="OrthoDB" id="10263094at2759"/>
<evidence type="ECO:0000256" key="7">
    <source>
        <dbReference type="ARBA" id="ARBA00023180"/>
    </source>
</evidence>
<evidence type="ECO:0000256" key="6">
    <source>
        <dbReference type="ARBA" id="ARBA00023157"/>
    </source>
</evidence>
<dbReference type="VEuPathDB" id="FungiDB:SeMB42_g03276"/>
<evidence type="ECO:0000313" key="12">
    <source>
        <dbReference type="Proteomes" id="UP000317494"/>
    </source>
</evidence>
<sequence>MKLNSLIVLALALGSAAAKRRRSYRPVVLYHGLGDTANGQGMTTIKETIENELPGIYVKNIQIGENDREDRDFTFIDNANRQVDEVCEKLAEDKELVDGFNAIGFSQGGLFLRAYIERCNDPPVYNIITFGTPHNGIGDVPSCGEKSVFTCQVARNLLERGAYLSFVQQRVVQAQYYKDMTNYLTYLQASIFLADINNERDDKKRTYADNLTTLNKLIMVKFRNDTTLVPRESAWFGYYNEDLSKVLHMRELPIYKEDWIGLQKLDKLRKVVFVESEGDHMQFTLDFFVEAVVKPYLSEPLLAPTVRNMETPLLGLVNQG</sequence>
<evidence type="ECO:0000313" key="10">
    <source>
        <dbReference type="EMBL" id="TPX38959.1"/>
    </source>
</evidence>
<dbReference type="SUPFAM" id="SSF53474">
    <property type="entry name" value="alpha/beta-Hydrolases"/>
    <property type="match status" value="1"/>
</dbReference>
<keyword evidence="7" id="KW-0325">Glycoprotein</keyword>
<keyword evidence="5 11" id="KW-0378">Hydrolase</keyword>
<comment type="caution">
    <text evidence="11">The sequence shown here is derived from an EMBL/GenBank/DDBJ whole genome shotgun (WGS) entry which is preliminary data.</text>
</comment>
<dbReference type="PANTHER" id="PTHR11247:SF8">
    <property type="entry name" value="PALMITOYL-PROTEIN THIOESTERASE 1"/>
    <property type="match status" value="1"/>
</dbReference>
<dbReference type="FunFam" id="3.40.50.1820:FF:000107">
    <property type="entry name" value="Palmitoyl-protein thioesterase 1"/>
    <property type="match status" value="1"/>
</dbReference>
<dbReference type="EMBL" id="QEAM01000538">
    <property type="protein sequence ID" value="TPX38959.1"/>
    <property type="molecule type" value="Genomic_DNA"/>
</dbReference>
<evidence type="ECO:0000256" key="2">
    <source>
        <dbReference type="ARBA" id="ARBA00012423"/>
    </source>
</evidence>
<evidence type="ECO:0000256" key="9">
    <source>
        <dbReference type="SAM" id="SignalP"/>
    </source>
</evidence>
<dbReference type="PRINTS" id="PR00414">
    <property type="entry name" value="PPTHIESTRASE"/>
</dbReference>
<dbReference type="PANTHER" id="PTHR11247">
    <property type="entry name" value="PALMITOYL-PROTEIN THIOESTERASE/DOLICHYLDIPHOSPHATASE 1"/>
    <property type="match status" value="1"/>
</dbReference>
<dbReference type="Pfam" id="PF02089">
    <property type="entry name" value="Palm_thioest"/>
    <property type="match status" value="1"/>
</dbReference>
<feature type="chain" id="PRO_5033463931" description="Palmitoyl-protein thioesterase 1" evidence="9">
    <location>
        <begin position="19"/>
        <end position="320"/>
    </location>
</feature>
<keyword evidence="4 9" id="KW-0732">Signal</keyword>
<evidence type="ECO:0000313" key="13">
    <source>
        <dbReference type="Proteomes" id="UP000320475"/>
    </source>
</evidence>
<accession>A0A507D7J3</accession>
<keyword evidence="6" id="KW-1015">Disulfide bond</keyword>
<dbReference type="Proteomes" id="UP000320475">
    <property type="component" value="Unassembled WGS sequence"/>
</dbReference>
<proteinExistence type="inferred from homology"/>
<evidence type="ECO:0000256" key="4">
    <source>
        <dbReference type="ARBA" id="ARBA00022729"/>
    </source>
</evidence>
<evidence type="ECO:0000256" key="1">
    <source>
        <dbReference type="ARBA" id="ARBA00010758"/>
    </source>
</evidence>
<evidence type="ECO:0000256" key="8">
    <source>
        <dbReference type="ARBA" id="ARBA00031934"/>
    </source>
</evidence>
<dbReference type="STRING" id="286115.A0A507D7J3"/>
<evidence type="ECO:0000313" key="11">
    <source>
        <dbReference type="EMBL" id="TPX47559.1"/>
    </source>
</evidence>
<comment type="similarity">
    <text evidence="1">Belongs to the palmitoyl-protein thioesterase family.</text>
</comment>
<dbReference type="AlphaFoldDB" id="A0A507D7J3"/>
<gene>
    <name evidence="10" type="ORF">SeLEV6574_g07491</name>
    <name evidence="11" type="ORF">SeMB42_g03276</name>
</gene>
<dbReference type="InterPro" id="IPR002472">
    <property type="entry name" value="Palm_thioest"/>
</dbReference>
<protein>
    <recommendedName>
        <fullName evidence="3">Palmitoyl-protein thioesterase 1</fullName>
        <ecNumber evidence="2">3.1.2.22</ecNumber>
    </recommendedName>
    <alternativeName>
        <fullName evidence="8">Palmitoyl-protein hydrolase 1</fullName>
    </alternativeName>
</protein>